<evidence type="ECO:0000313" key="1">
    <source>
        <dbReference type="EMBL" id="PXW46403.1"/>
    </source>
</evidence>
<reference evidence="1 2" key="1">
    <citation type="submission" date="2018-05" db="EMBL/GenBank/DDBJ databases">
        <title>Freshwater and sediment microbial communities from various areas in North America, analyzing microbe dynamics in response to fracking.</title>
        <authorList>
            <person name="Lamendella R."/>
        </authorList>
    </citation>
    <scope>NUCLEOTIDE SEQUENCE [LARGE SCALE GENOMIC DNA]</scope>
    <source>
        <strain evidence="1 2">67</strain>
    </source>
</reference>
<comment type="caution">
    <text evidence="1">The sequence shown here is derived from an EMBL/GenBank/DDBJ whole genome shotgun (WGS) entry which is preliminary data.</text>
</comment>
<gene>
    <name evidence="1" type="ORF">DET57_10577</name>
</gene>
<accession>A0A318G3V8</accession>
<dbReference type="Proteomes" id="UP000247485">
    <property type="component" value="Unassembled WGS sequence"/>
</dbReference>
<dbReference type="RefSeq" id="WP_110273458.1">
    <property type="nucleotide sequence ID" value="NZ_QJJG01000005.1"/>
</dbReference>
<name>A0A318G3V8_KLEOX</name>
<dbReference type="EMBL" id="QJJG01000005">
    <property type="protein sequence ID" value="PXW46403.1"/>
    <property type="molecule type" value="Genomic_DNA"/>
</dbReference>
<organism evidence="1 2">
    <name type="scientific">Klebsiella oxytoca</name>
    <dbReference type="NCBI Taxonomy" id="571"/>
    <lineage>
        <taxon>Bacteria</taxon>
        <taxon>Pseudomonadati</taxon>
        <taxon>Pseudomonadota</taxon>
        <taxon>Gammaproteobacteria</taxon>
        <taxon>Enterobacterales</taxon>
        <taxon>Enterobacteriaceae</taxon>
        <taxon>Klebsiella/Raoultella group</taxon>
        <taxon>Klebsiella</taxon>
    </lineage>
</organism>
<sequence length="122" mass="12632">MPNAYLFNASGVSISVSINNGAFLSVSPADSTSWVPSTPAAQPTFVNNTNPGNGQLGLGPNTITLYPSTSGPASSVNFTLNIPTEVTVSSLQLYLFWKDAKNVAFAALNGGQFIQVDSAAFS</sequence>
<evidence type="ECO:0000313" key="2">
    <source>
        <dbReference type="Proteomes" id="UP000247485"/>
    </source>
</evidence>
<protein>
    <submittedName>
        <fullName evidence="1">Uncharacterized protein</fullName>
    </submittedName>
</protein>
<proteinExistence type="predicted"/>
<dbReference type="AlphaFoldDB" id="A0A318G3V8"/>